<proteinExistence type="predicted"/>
<accession>A0A8J2XPF8</accession>
<dbReference type="Proteomes" id="UP000619743">
    <property type="component" value="Unassembled WGS sequence"/>
</dbReference>
<feature type="domain" description="Tll0287-like" evidence="1">
    <location>
        <begin position="55"/>
        <end position="214"/>
    </location>
</feature>
<dbReference type="Pfam" id="PF11845">
    <property type="entry name" value="Tll0287-like"/>
    <property type="match status" value="1"/>
</dbReference>
<organism evidence="2 3">
    <name type="scientific">Neiella marina</name>
    <dbReference type="NCBI Taxonomy" id="508461"/>
    <lineage>
        <taxon>Bacteria</taxon>
        <taxon>Pseudomonadati</taxon>
        <taxon>Pseudomonadota</taxon>
        <taxon>Gammaproteobacteria</taxon>
        <taxon>Alteromonadales</taxon>
        <taxon>Echinimonadaceae</taxon>
        <taxon>Neiella</taxon>
    </lineage>
</organism>
<evidence type="ECO:0000259" key="1">
    <source>
        <dbReference type="Pfam" id="PF11845"/>
    </source>
</evidence>
<evidence type="ECO:0000313" key="3">
    <source>
        <dbReference type="Proteomes" id="UP000619743"/>
    </source>
</evidence>
<comment type="caution">
    <text evidence="2">The sequence shown here is derived from an EMBL/GenBank/DDBJ whole genome shotgun (WGS) entry which is preliminary data.</text>
</comment>
<dbReference type="EMBL" id="BMDX01000010">
    <property type="protein sequence ID" value="GGA79693.1"/>
    <property type="molecule type" value="Genomic_DNA"/>
</dbReference>
<protein>
    <recommendedName>
        <fullName evidence="1">Tll0287-like domain-containing protein</fullName>
    </recommendedName>
</protein>
<keyword evidence="3" id="KW-1185">Reference proteome</keyword>
<name>A0A8J2XPF8_9GAMM</name>
<gene>
    <name evidence="2" type="ORF">GCM10011369_22060</name>
</gene>
<dbReference type="InterPro" id="IPR021796">
    <property type="entry name" value="Tll0287-like_dom"/>
</dbReference>
<dbReference type="AlphaFoldDB" id="A0A8J2XPF8"/>
<reference evidence="3" key="1">
    <citation type="journal article" date="2019" name="Int. J. Syst. Evol. Microbiol.">
        <title>The Global Catalogue of Microorganisms (GCM) 10K type strain sequencing project: providing services to taxonomists for standard genome sequencing and annotation.</title>
        <authorList>
            <consortium name="The Broad Institute Genomics Platform"/>
            <consortium name="The Broad Institute Genome Sequencing Center for Infectious Disease"/>
            <person name="Wu L."/>
            <person name="Ma J."/>
        </authorList>
    </citation>
    <scope>NUCLEOTIDE SEQUENCE [LARGE SCALE GENOMIC DNA]</scope>
    <source>
        <strain evidence="3">CGMCC 1.10130</strain>
    </source>
</reference>
<evidence type="ECO:0000313" key="2">
    <source>
        <dbReference type="EMBL" id="GGA79693.1"/>
    </source>
</evidence>
<sequence length="216" mass="23348">MPPIGGIIFCVGVWTKLLDKDSMQGSIMSTPTMAISGIITAAMLSTANAEPAKQNTLRAEAQQLVQQFGQRLKPQLIKSMQQGGPVEAIAVCATKAPEIASQLSESSGWQMKRVSLKARNQTSALPDAWEAKVLTAFDQQAAEGKINGPLFTDSLEQGSYRFMQAQPVEPLCLHCHGKNLTPDIKASLKQNYPQDMATGYQLGQIRGAFSLTKPLD</sequence>